<dbReference type="EMBL" id="AMZH03007597">
    <property type="protein sequence ID" value="RRT60937.1"/>
    <property type="molecule type" value="Genomic_DNA"/>
</dbReference>
<comment type="caution">
    <text evidence="1">The sequence shown here is derived from an EMBL/GenBank/DDBJ whole genome shotgun (WGS) entry which is preliminary data.</text>
</comment>
<name>A0A426ZAB3_ENSVE</name>
<dbReference type="Proteomes" id="UP000287651">
    <property type="component" value="Unassembled WGS sequence"/>
</dbReference>
<gene>
    <name evidence="1" type="ORF">B296_00018994</name>
</gene>
<reference evidence="1 2" key="1">
    <citation type="journal article" date="2014" name="Agronomy (Basel)">
        <title>A Draft Genome Sequence for Ensete ventricosum, the Drought-Tolerant Tree Against Hunger.</title>
        <authorList>
            <person name="Harrison J."/>
            <person name="Moore K.A."/>
            <person name="Paszkiewicz K."/>
            <person name="Jones T."/>
            <person name="Grant M."/>
            <person name="Ambacheew D."/>
            <person name="Muzemil S."/>
            <person name="Studholme D.J."/>
        </authorList>
    </citation>
    <scope>NUCLEOTIDE SEQUENCE [LARGE SCALE GENOMIC DNA]</scope>
</reference>
<protein>
    <submittedName>
        <fullName evidence="1">Uncharacterized protein</fullName>
    </submittedName>
</protein>
<proteinExistence type="predicted"/>
<sequence length="136" mass="15555">MWVRVKSVHWAGGSDDVVGTRRETHQKLTEGIRSLSGVRRELAKGIRGLSGVRQKLAEGIRSFLGVRRELARMALEVHRKKTKRLIERSSGVIEKFIKSQEGLIGLDVCWETSTGRSYIPVFQIRMEKMKEVKRPL</sequence>
<accession>A0A426ZAB3</accession>
<evidence type="ECO:0000313" key="1">
    <source>
        <dbReference type="EMBL" id="RRT60937.1"/>
    </source>
</evidence>
<organism evidence="1 2">
    <name type="scientific">Ensete ventricosum</name>
    <name type="common">Abyssinian banana</name>
    <name type="synonym">Musa ensete</name>
    <dbReference type="NCBI Taxonomy" id="4639"/>
    <lineage>
        <taxon>Eukaryota</taxon>
        <taxon>Viridiplantae</taxon>
        <taxon>Streptophyta</taxon>
        <taxon>Embryophyta</taxon>
        <taxon>Tracheophyta</taxon>
        <taxon>Spermatophyta</taxon>
        <taxon>Magnoliopsida</taxon>
        <taxon>Liliopsida</taxon>
        <taxon>Zingiberales</taxon>
        <taxon>Musaceae</taxon>
        <taxon>Ensete</taxon>
    </lineage>
</organism>
<dbReference type="AlphaFoldDB" id="A0A426ZAB3"/>
<evidence type="ECO:0000313" key="2">
    <source>
        <dbReference type="Proteomes" id="UP000287651"/>
    </source>
</evidence>